<dbReference type="EC" id="2.5.1.18" evidence="6"/>
<dbReference type="PRINTS" id="PR01625">
    <property type="entry name" value="GSTRNSFRASEO"/>
</dbReference>
<dbReference type="Proteomes" id="UP000694569">
    <property type="component" value="Unplaced"/>
</dbReference>
<evidence type="ECO:0000313" key="9">
    <source>
        <dbReference type="Ensembl" id="ENSLLEP00000031056.1"/>
    </source>
</evidence>
<dbReference type="Gene3D" id="1.20.1050.10">
    <property type="match status" value="1"/>
</dbReference>
<reference evidence="9" key="2">
    <citation type="submission" date="2025-09" db="UniProtKB">
        <authorList>
            <consortium name="Ensembl"/>
        </authorList>
    </citation>
    <scope>IDENTIFICATION</scope>
</reference>
<evidence type="ECO:0000256" key="2">
    <source>
        <dbReference type="ARBA" id="ARBA00023002"/>
    </source>
</evidence>
<comment type="catalytic activity">
    <reaction evidence="5 6">
        <text>L-dehydroascorbate + 2 glutathione = glutathione disulfide + L-ascorbate</text>
        <dbReference type="Rhea" id="RHEA:24424"/>
        <dbReference type="ChEBI" id="CHEBI:38290"/>
        <dbReference type="ChEBI" id="CHEBI:57925"/>
        <dbReference type="ChEBI" id="CHEBI:58297"/>
        <dbReference type="ChEBI" id="CHEBI:58539"/>
        <dbReference type="EC" id="1.8.5.1"/>
    </reaction>
</comment>
<dbReference type="PANTHER" id="PTHR43968">
    <property type="match status" value="1"/>
</dbReference>
<dbReference type="GO" id="GO:0050610">
    <property type="term" value="F:methylarsonate reductase activity"/>
    <property type="evidence" value="ECO:0007669"/>
    <property type="project" value="UniProtKB-UniRule"/>
</dbReference>
<evidence type="ECO:0000256" key="4">
    <source>
        <dbReference type="ARBA" id="ARBA00048353"/>
    </source>
</evidence>
<comment type="catalytic activity">
    <reaction evidence="3 6">
        <text>RX + glutathione = an S-substituted glutathione + a halide anion + H(+)</text>
        <dbReference type="Rhea" id="RHEA:16437"/>
        <dbReference type="ChEBI" id="CHEBI:15378"/>
        <dbReference type="ChEBI" id="CHEBI:16042"/>
        <dbReference type="ChEBI" id="CHEBI:17792"/>
        <dbReference type="ChEBI" id="CHEBI:57925"/>
        <dbReference type="ChEBI" id="CHEBI:90779"/>
        <dbReference type="EC" id="2.5.1.18"/>
    </reaction>
</comment>
<dbReference type="InterPro" id="IPR010987">
    <property type="entry name" value="Glutathione-S-Trfase_C-like"/>
</dbReference>
<dbReference type="GO" id="GO:0004364">
    <property type="term" value="F:glutathione transferase activity"/>
    <property type="evidence" value="ECO:0007669"/>
    <property type="project" value="UniProtKB-UniRule"/>
</dbReference>
<dbReference type="GO" id="GO:0005737">
    <property type="term" value="C:cytoplasm"/>
    <property type="evidence" value="ECO:0007669"/>
    <property type="project" value="InterPro"/>
</dbReference>
<comment type="catalytic activity">
    <reaction evidence="4 6">
        <text>methylarsonate + 2 glutathione + H(+) = methylarsonous acid + glutathione disulfide + H2O</text>
        <dbReference type="Rhea" id="RHEA:15969"/>
        <dbReference type="ChEBI" id="CHEBI:15377"/>
        <dbReference type="ChEBI" id="CHEBI:15378"/>
        <dbReference type="ChEBI" id="CHEBI:17826"/>
        <dbReference type="ChEBI" id="CHEBI:33409"/>
        <dbReference type="ChEBI" id="CHEBI:57925"/>
        <dbReference type="ChEBI" id="CHEBI:58297"/>
        <dbReference type="EC" id="1.20.4.2"/>
    </reaction>
</comment>
<evidence type="ECO:0000259" key="8">
    <source>
        <dbReference type="PROSITE" id="PS50405"/>
    </source>
</evidence>
<name>A0A8C5WDW4_9ANUR</name>
<dbReference type="Gene3D" id="3.40.30.10">
    <property type="entry name" value="Glutaredoxin"/>
    <property type="match status" value="1"/>
</dbReference>
<dbReference type="GeneTree" id="ENSGT00940000163896"/>
<dbReference type="SFLD" id="SFLDG00358">
    <property type="entry name" value="Main_(cytGST)"/>
    <property type="match status" value="1"/>
</dbReference>
<dbReference type="EC" id="1.20.4.2" evidence="6"/>
<comment type="function">
    <text evidence="6">Exhibits glutathione-dependent thiol transferase activity. Has high dehydroascorbate reductase activity and may contribute to the recycling of ascorbic acid. Participates in the biotransformation of inorganic arsenic and reduces monomethylarsonic acid (MMA).</text>
</comment>
<dbReference type="Ensembl" id="ENSLLET00000032248.1">
    <property type="protein sequence ID" value="ENSLLEP00000031056.1"/>
    <property type="gene ID" value="ENSLLEG00000019667.1"/>
</dbReference>
<dbReference type="SUPFAM" id="SSF47616">
    <property type="entry name" value="GST C-terminal domain-like"/>
    <property type="match status" value="1"/>
</dbReference>
<dbReference type="InterPro" id="IPR004045">
    <property type="entry name" value="Glutathione_S-Trfase_N"/>
</dbReference>
<dbReference type="Pfam" id="PF00043">
    <property type="entry name" value="GST_C"/>
    <property type="match status" value="1"/>
</dbReference>
<accession>A0A8C5WDW4</accession>
<dbReference type="FunFam" id="3.40.30.10:FF:000123">
    <property type="entry name" value="Glutathione transferase o1"/>
    <property type="match status" value="1"/>
</dbReference>
<evidence type="ECO:0000259" key="7">
    <source>
        <dbReference type="PROSITE" id="PS50404"/>
    </source>
</evidence>
<dbReference type="SUPFAM" id="SSF52833">
    <property type="entry name" value="Thioredoxin-like"/>
    <property type="match status" value="1"/>
</dbReference>
<dbReference type="Pfam" id="PF13417">
    <property type="entry name" value="GST_N_3"/>
    <property type="match status" value="1"/>
</dbReference>
<protein>
    <recommendedName>
        <fullName evidence="6">Glutathione S-transferase omega</fullName>
        <shortName evidence="6">GSTO</shortName>
        <ecNumber evidence="6">1.20.4.2</ecNumber>
        <ecNumber evidence="6">1.8.5.1</ecNumber>
        <ecNumber evidence="6">2.5.1.18</ecNumber>
    </recommendedName>
    <alternativeName>
        <fullName evidence="6">Glutathione-dependent dehydroascorbate reductase</fullName>
    </alternativeName>
    <alternativeName>
        <fullName evidence="6">Monomethylarsonic acid reductase</fullName>
    </alternativeName>
</protein>
<dbReference type="PROSITE" id="PS50405">
    <property type="entry name" value="GST_CTER"/>
    <property type="match status" value="1"/>
</dbReference>
<feature type="domain" description="GST N-terminal" evidence="7">
    <location>
        <begin position="21"/>
        <end position="100"/>
    </location>
</feature>
<dbReference type="GO" id="GO:0006749">
    <property type="term" value="P:glutathione metabolic process"/>
    <property type="evidence" value="ECO:0007669"/>
    <property type="project" value="UniProtKB-UniRule"/>
</dbReference>
<evidence type="ECO:0000313" key="10">
    <source>
        <dbReference type="Proteomes" id="UP000694569"/>
    </source>
</evidence>
<evidence type="ECO:0000256" key="6">
    <source>
        <dbReference type="RuleBase" id="RU368071"/>
    </source>
</evidence>
<keyword evidence="6" id="KW-0808">Transferase</keyword>
<dbReference type="PROSITE" id="PS50404">
    <property type="entry name" value="GST_NTER"/>
    <property type="match status" value="1"/>
</dbReference>
<dbReference type="PANTHER" id="PTHR43968:SF6">
    <property type="entry name" value="GLUTATHIONE S-TRANSFERASE OMEGA"/>
    <property type="match status" value="1"/>
</dbReference>
<dbReference type="AlphaFoldDB" id="A0A8C5WDW4"/>
<dbReference type="InterPro" id="IPR036249">
    <property type="entry name" value="Thioredoxin-like_sf"/>
</dbReference>
<dbReference type="EC" id="1.8.5.1" evidence="6"/>
<evidence type="ECO:0000256" key="3">
    <source>
        <dbReference type="ARBA" id="ARBA00047960"/>
    </source>
</evidence>
<dbReference type="InterPro" id="IPR005442">
    <property type="entry name" value="GST_omega"/>
</dbReference>
<dbReference type="FunFam" id="1.20.1050.10:FF:000009">
    <property type="entry name" value="Glutathione S-transferase omega-1"/>
    <property type="match status" value="1"/>
</dbReference>
<dbReference type="SFLD" id="SFLDS00019">
    <property type="entry name" value="Glutathione_Transferase_(cytos"/>
    <property type="match status" value="1"/>
</dbReference>
<dbReference type="InterPro" id="IPR050983">
    <property type="entry name" value="GST_Omega/HSP26"/>
</dbReference>
<feature type="domain" description="GST C-terminal" evidence="8">
    <location>
        <begin position="105"/>
        <end position="230"/>
    </location>
</feature>
<reference evidence="9" key="1">
    <citation type="submission" date="2025-08" db="UniProtKB">
        <authorList>
            <consortium name="Ensembl"/>
        </authorList>
    </citation>
    <scope>IDENTIFICATION</scope>
</reference>
<evidence type="ECO:0000256" key="1">
    <source>
        <dbReference type="ARBA" id="ARBA00011067"/>
    </source>
</evidence>
<keyword evidence="10" id="KW-1185">Reference proteome</keyword>
<dbReference type="InterPro" id="IPR036282">
    <property type="entry name" value="Glutathione-S-Trfase_C_sf"/>
</dbReference>
<sequence length="241" mass="27346">MTGSERSLRKGSSKPGPVPEGYVRLYDMRFCPYAHRPRLILLAKGIKHEIVNINLINKPEWYLEKNPSGLVPALELSTGDVITESLIVSEYLDEAYPGPKLTPSDPLQKAKQKIILEYIGQVTSLLVRLLKAKKSNQDLTELKAEANVKLQKLNEILVNNKTPYFGGEDVSMSDYMIYPWFERAVLFDVTEMLSQMPNLKKWSDLMIQDPAVKQTFIAPDVYAGFSKLYFQESHEAADYGL</sequence>
<comment type="similarity">
    <text evidence="1 6">Belongs to the GST superfamily. Omega family.</text>
</comment>
<dbReference type="InterPro" id="IPR004046">
    <property type="entry name" value="GST_C"/>
</dbReference>
<dbReference type="GO" id="GO:0045174">
    <property type="term" value="F:glutathione dehydrogenase (ascorbate) activity"/>
    <property type="evidence" value="ECO:0007669"/>
    <property type="project" value="UniProtKB-UniRule"/>
</dbReference>
<proteinExistence type="inferred from homology"/>
<evidence type="ECO:0000256" key="5">
    <source>
        <dbReference type="ARBA" id="ARBA00049544"/>
    </source>
</evidence>
<dbReference type="InterPro" id="IPR040079">
    <property type="entry name" value="Glutathione_S-Trfase"/>
</dbReference>
<keyword evidence="2 6" id="KW-0560">Oxidoreductase</keyword>
<organism evidence="9 10">
    <name type="scientific">Leptobrachium leishanense</name>
    <name type="common">Leishan spiny toad</name>
    <dbReference type="NCBI Taxonomy" id="445787"/>
    <lineage>
        <taxon>Eukaryota</taxon>
        <taxon>Metazoa</taxon>
        <taxon>Chordata</taxon>
        <taxon>Craniata</taxon>
        <taxon>Vertebrata</taxon>
        <taxon>Euteleostomi</taxon>
        <taxon>Amphibia</taxon>
        <taxon>Batrachia</taxon>
        <taxon>Anura</taxon>
        <taxon>Pelobatoidea</taxon>
        <taxon>Megophryidae</taxon>
        <taxon>Leptobrachium</taxon>
    </lineage>
</organism>